<dbReference type="PROSITE" id="PS00216">
    <property type="entry name" value="SUGAR_TRANSPORT_1"/>
    <property type="match status" value="1"/>
</dbReference>
<dbReference type="Gene3D" id="1.20.1250.20">
    <property type="entry name" value="MFS general substrate transporter like domains"/>
    <property type="match status" value="1"/>
</dbReference>
<feature type="transmembrane region" description="Helical" evidence="8">
    <location>
        <begin position="375"/>
        <end position="396"/>
    </location>
</feature>
<dbReference type="InterPro" id="IPR020846">
    <property type="entry name" value="MFS_dom"/>
</dbReference>
<keyword evidence="7 8" id="KW-0472">Membrane</keyword>
<dbReference type="PROSITE" id="PS50850">
    <property type="entry name" value="MFS"/>
    <property type="match status" value="1"/>
</dbReference>
<dbReference type="AlphaFoldDB" id="A0A4R6R9L1"/>
<dbReference type="PANTHER" id="PTHR23504">
    <property type="entry name" value="MAJOR FACILITATOR SUPERFAMILY DOMAIN-CONTAINING PROTEIN 10"/>
    <property type="match status" value="1"/>
</dbReference>
<feature type="transmembrane region" description="Helical" evidence="8">
    <location>
        <begin position="218"/>
        <end position="242"/>
    </location>
</feature>
<accession>A0A4R6R9L1</accession>
<reference evidence="10 11" key="1">
    <citation type="submission" date="2019-03" db="EMBL/GenBank/DDBJ databases">
        <title>Genomic Encyclopedia of Type Strains, Phase IV (KMG-IV): sequencing the most valuable type-strain genomes for metagenomic binning, comparative biology and taxonomic classification.</title>
        <authorList>
            <person name="Goeker M."/>
        </authorList>
    </citation>
    <scope>NUCLEOTIDE SEQUENCE [LARGE SCALE GENOMIC DNA]</scope>
    <source>
        <strain evidence="10 11">DSM 102969</strain>
    </source>
</reference>
<keyword evidence="4" id="KW-0813">Transport</keyword>
<comment type="similarity">
    <text evidence="3">Belongs to the major facilitator superfamily. TCR/Tet family.</text>
</comment>
<protein>
    <submittedName>
        <fullName evidence="10">DHA1 family tetracycline resistance protein-like MFS transporter</fullName>
    </submittedName>
</protein>
<evidence type="ECO:0000256" key="6">
    <source>
        <dbReference type="ARBA" id="ARBA00022989"/>
    </source>
</evidence>
<feature type="transmembrane region" description="Helical" evidence="8">
    <location>
        <begin position="12"/>
        <end position="31"/>
    </location>
</feature>
<dbReference type="OrthoDB" id="9764259at2"/>
<organism evidence="10 11">
    <name type="scientific">Oharaeibacter diazotrophicus</name>
    <dbReference type="NCBI Taxonomy" id="1920512"/>
    <lineage>
        <taxon>Bacteria</taxon>
        <taxon>Pseudomonadati</taxon>
        <taxon>Pseudomonadota</taxon>
        <taxon>Alphaproteobacteria</taxon>
        <taxon>Hyphomicrobiales</taxon>
        <taxon>Pleomorphomonadaceae</taxon>
        <taxon>Oharaeibacter</taxon>
    </lineage>
</organism>
<comment type="function">
    <text evidence="1">Resistance to tetracycline by an active tetracycline efflux. This is an energy-dependent process that decreases the accumulation of the antibiotic in whole cells. This protein functions as a metal-tetracycline/H(+) antiporter.</text>
</comment>
<feature type="domain" description="Major facilitator superfamily (MFS) profile" evidence="9">
    <location>
        <begin position="9"/>
        <end position="404"/>
    </location>
</feature>
<evidence type="ECO:0000313" key="10">
    <source>
        <dbReference type="EMBL" id="TDP82662.1"/>
    </source>
</evidence>
<dbReference type="PANTHER" id="PTHR23504:SF15">
    <property type="entry name" value="MAJOR FACILITATOR SUPERFAMILY (MFS) PROFILE DOMAIN-CONTAINING PROTEIN"/>
    <property type="match status" value="1"/>
</dbReference>
<feature type="transmembrane region" description="Helical" evidence="8">
    <location>
        <begin position="285"/>
        <end position="303"/>
    </location>
</feature>
<gene>
    <name evidence="10" type="ORF">EDD54_3931</name>
</gene>
<comment type="subcellular location">
    <subcellularLocation>
        <location evidence="2">Membrane</location>
        <topology evidence="2">Multi-pass membrane protein</topology>
    </subcellularLocation>
</comment>
<dbReference type="EMBL" id="SNXY01000010">
    <property type="protein sequence ID" value="TDP82662.1"/>
    <property type="molecule type" value="Genomic_DNA"/>
</dbReference>
<keyword evidence="11" id="KW-1185">Reference proteome</keyword>
<feature type="transmembrane region" description="Helical" evidence="8">
    <location>
        <begin position="80"/>
        <end position="99"/>
    </location>
</feature>
<feature type="transmembrane region" description="Helical" evidence="8">
    <location>
        <begin position="254"/>
        <end position="273"/>
    </location>
</feature>
<name>A0A4R6R9L1_9HYPH</name>
<dbReference type="InterPro" id="IPR005829">
    <property type="entry name" value="Sugar_transporter_CS"/>
</dbReference>
<evidence type="ECO:0000256" key="5">
    <source>
        <dbReference type="ARBA" id="ARBA00022692"/>
    </source>
</evidence>
<dbReference type="PRINTS" id="PR01035">
    <property type="entry name" value="TCRTETA"/>
</dbReference>
<dbReference type="CDD" id="cd17388">
    <property type="entry name" value="MFS_TetA"/>
    <property type="match status" value="1"/>
</dbReference>
<evidence type="ECO:0000256" key="3">
    <source>
        <dbReference type="ARBA" id="ARBA00007520"/>
    </source>
</evidence>
<evidence type="ECO:0000256" key="7">
    <source>
        <dbReference type="ARBA" id="ARBA00023136"/>
    </source>
</evidence>
<evidence type="ECO:0000256" key="1">
    <source>
        <dbReference type="ARBA" id="ARBA00003279"/>
    </source>
</evidence>
<dbReference type="GO" id="GO:0022857">
    <property type="term" value="F:transmembrane transporter activity"/>
    <property type="evidence" value="ECO:0007669"/>
    <property type="project" value="InterPro"/>
</dbReference>
<dbReference type="SUPFAM" id="SSF103473">
    <property type="entry name" value="MFS general substrate transporter"/>
    <property type="match status" value="1"/>
</dbReference>
<dbReference type="Pfam" id="PF07690">
    <property type="entry name" value="MFS_1"/>
    <property type="match status" value="1"/>
</dbReference>
<feature type="transmembrane region" description="Helical" evidence="8">
    <location>
        <begin position="138"/>
        <end position="160"/>
    </location>
</feature>
<evidence type="ECO:0000259" key="9">
    <source>
        <dbReference type="PROSITE" id="PS50850"/>
    </source>
</evidence>
<evidence type="ECO:0000256" key="2">
    <source>
        <dbReference type="ARBA" id="ARBA00004141"/>
    </source>
</evidence>
<feature type="transmembrane region" description="Helical" evidence="8">
    <location>
        <begin position="105"/>
        <end position="126"/>
    </location>
</feature>
<evidence type="ECO:0000313" key="11">
    <source>
        <dbReference type="Proteomes" id="UP000294547"/>
    </source>
</evidence>
<feature type="transmembrane region" description="Helical" evidence="8">
    <location>
        <begin position="51"/>
        <end position="68"/>
    </location>
</feature>
<dbReference type="InterPro" id="IPR011701">
    <property type="entry name" value="MFS"/>
</dbReference>
<keyword evidence="5 8" id="KW-0812">Transmembrane</keyword>
<evidence type="ECO:0000256" key="4">
    <source>
        <dbReference type="ARBA" id="ARBA00022448"/>
    </source>
</evidence>
<dbReference type="InterPro" id="IPR001958">
    <property type="entry name" value="Tet-R_TetA/multi-R_MdtG-like"/>
</dbReference>
<dbReference type="InterPro" id="IPR036259">
    <property type="entry name" value="MFS_trans_sf"/>
</dbReference>
<comment type="caution">
    <text evidence="10">The sequence shown here is derived from an EMBL/GenBank/DDBJ whole genome shotgun (WGS) entry which is preliminary data.</text>
</comment>
<sequence>MADGRARGGLLFVFLTVLLDVVGIGMVIPILPSLIGELTGETVSAAAVDGGWLIFVYAGMQFLFAPVIGNLSDRFGRRPLLLASVATFGLDNLICALAPNLAWLFLGRTLAGISGGSYTTAGAYIADVATPENRAKSFGLMGVAFGVGFVLGPALGGLAGELGPRVPFFAAAALSAVNFAIGWVFLKESLPPERRRPFSLARANPLGALRQMRRHPTILGLGAVIVIYQIAHDANPSVWAYAAKLRFGWSEGEIGLSLAAVGVAMAVVMGGLIGPVVKRFGEWRAALAGLLLAAVGFTGYAFATAGWVMFVFVVPFAFIGLIEPSIRAIAVGRMPEDAQGELQGAIASLKSLTMVLSPILMTRLFAWFTGADAPVYFPGAPFLAASVLLVVGAALLTREKARDAG</sequence>
<keyword evidence="6 8" id="KW-1133">Transmembrane helix</keyword>
<dbReference type="RefSeq" id="WP_126538946.1">
    <property type="nucleotide sequence ID" value="NZ_BSPM01000007.1"/>
</dbReference>
<feature type="transmembrane region" description="Helical" evidence="8">
    <location>
        <begin position="166"/>
        <end position="186"/>
    </location>
</feature>
<dbReference type="Proteomes" id="UP000294547">
    <property type="component" value="Unassembled WGS sequence"/>
</dbReference>
<evidence type="ECO:0000256" key="8">
    <source>
        <dbReference type="SAM" id="Phobius"/>
    </source>
</evidence>
<proteinExistence type="inferred from homology"/>
<dbReference type="GO" id="GO:0016020">
    <property type="term" value="C:membrane"/>
    <property type="evidence" value="ECO:0007669"/>
    <property type="project" value="UniProtKB-SubCell"/>
</dbReference>